<reference evidence="3 4" key="1">
    <citation type="submission" date="2016-01" db="EMBL/GenBank/DDBJ databases">
        <title>Characterization of the Clostridium difficile lineages that are prevalent in Hong Kong and China.</title>
        <authorList>
            <person name="Kwok J.S.-L."/>
            <person name="Lam W.-Y."/>
            <person name="Ip M."/>
            <person name="Chan T.-F."/>
            <person name="Hawkey P.M."/>
            <person name="Tsui S.K.-W."/>
        </authorList>
    </citation>
    <scope>NUCLEOTIDE SEQUENCE [LARGE SCALE GENOMIC DNA]</scope>
    <source>
        <strain evidence="3 4">300064</strain>
    </source>
</reference>
<evidence type="ECO:0000313" key="3">
    <source>
        <dbReference type="EMBL" id="PPV15015.1"/>
    </source>
</evidence>
<evidence type="ECO:0000256" key="1">
    <source>
        <dbReference type="SAM" id="MobiDB-lite"/>
    </source>
</evidence>
<dbReference type="AlphaFoldDB" id="A0A2S7FBA5"/>
<feature type="chain" id="PRO_5015591133" description="DUF1002 domain-containing protein" evidence="2">
    <location>
        <begin position="27"/>
        <end position="404"/>
    </location>
</feature>
<sequence length="404" mass="43604">MVLKKKFISSIVCLSLILGNITCAFADSSKVVTIGADLSDAQKQTVLDYFGVKKDEAVILEVNNLEERKYLQGIASEAQLGTKTFSCAYVEPAKKGNGINVKTANLTYVTSSMIASTLATCGVEDANVIAMTPLSGGVSGTGALTGVMKAFEDATGKELSEDKKELASKELITTSDLGDEIGQDEAAGLINDIKADVIKSGTKDTNQIAETINNVTNNYNITLTPSQEKQISDLMTKISEQDYDYNSLKNTFKNVSDAVDKNLQEAGININRSEGFFSSIGNWFKDLFSGSKDLGILENTNDTVLGDDVKVDATDKDAIKNIISDNGFWEKIKNWFSGLFNSSSDKTEENSSNNSNSDSKNSDTNINSDNTSQTENNTNASENNTSEHSEKEKSSESISTNNQN</sequence>
<keyword evidence="2" id="KW-0732">Signal</keyword>
<dbReference type="InterPro" id="IPR009343">
    <property type="entry name" value="DUF1002"/>
</dbReference>
<dbReference type="Pfam" id="PF06207">
    <property type="entry name" value="DUF1002"/>
    <property type="match status" value="1"/>
</dbReference>
<comment type="caution">
    <text evidence="3">The sequence shown here is derived from an EMBL/GenBank/DDBJ whole genome shotgun (WGS) entry which is preliminary data.</text>
</comment>
<evidence type="ECO:0000256" key="2">
    <source>
        <dbReference type="SAM" id="SignalP"/>
    </source>
</evidence>
<organism evidence="3 4">
    <name type="scientific">Clostridium butyricum</name>
    <dbReference type="NCBI Taxonomy" id="1492"/>
    <lineage>
        <taxon>Bacteria</taxon>
        <taxon>Bacillati</taxon>
        <taxon>Bacillota</taxon>
        <taxon>Clostridia</taxon>
        <taxon>Eubacteriales</taxon>
        <taxon>Clostridiaceae</taxon>
        <taxon>Clostridium</taxon>
    </lineage>
</organism>
<accession>A0A2S7FBA5</accession>
<protein>
    <recommendedName>
        <fullName evidence="5">DUF1002 domain-containing protein</fullName>
    </recommendedName>
</protein>
<name>A0A2S7FBA5_CLOBU</name>
<dbReference type="Proteomes" id="UP000238081">
    <property type="component" value="Unassembled WGS sequence"/>
</dbReference>
<evidence type="ECO:0008006" key="5">
    <source>
        <dbReference type="Google" id="ProtNLM"/>
    </source>
</evidence>
<gene>
    <name evidence="3" type="ORF">AWN73_12900</name>
</gene>
<dbReference type="EMBL" id="LRDH01000103">
    <property type="protein sequence ID" value="PPV15015.1"/>
    <property type="molecule type" value="Genomic_DNA"/>
</dbReference>
<proteinExistence type="predicted"/>
<feature type="compositionally biased region" description="Basic and acidic residues" evidence="1">
    <location>
        <begin position="385"/>
        <end position="395"/>
    </location>
</feature>
<evidence type="ECO:0000313" key="4">
    <source>
        <dbReference type="Proteomes" id="UP000238081"/>
    </source>
</evidence>
<feature type="compositionally biased region" description="Low complexity" evidence="1">
    <location>
        <begin position="350"/>
        <end position="384"/>
    </location>
</feature>
<feature type="signal peptide" evidence="2">
    <location>
        <begin position="1"/>
        <end position="26"/>
    </location>
</feature>
<feature type="region of interest" description="Disordered" evidence="1">
    <location>
        <begin position="343"/>
        <end position="404"/>
    </location>
</feature>
<dbReference type="RefSeq" id="WP_027636860.1">
    <property type="nucleotide sequence ID" value="NZ_CAVLFH010000001.1"/>
</dbReference>